<evidence type="ECO:0000313" key="2">
    <source>
        <dbReference type="Proteomes" id="UP000257554"/>
    </source>
</evidence>
<proteinExistence type="predicted"/>
<dbReference type="GeneID" id="76971856"/>
<sequence length="174" mass="19946">MLTNDTYKRVYTQDLGQDEYVEIQPEYVYMRIPADYVCIYHKLLTLFADFGVDMLNDCCAGCKDGNKQLLECWNMFNAAVSARHLGNTKLADTLIKYIEGQLNIKYDGKAPCPGVIWPVDERGRVKALVSCEDYPRFYVDVETGKLWEEIQSEKCNAVYSIESDHLIKETDGES</sequence>
<dbReference type="EMBL" id="MH616963">
    <property type="protein sequence ID" value="AXH74537.1"/>
    <property type="molecule type" value="Genomic_DNA"/>
</dbReference>
<dbReference type="RefSeq" id="YP_010097644.1">
    <property type="nucleotide sequence ID" value="NC_055760.1"/>
</dbReference>
<protein>
    <submittedName>
        <fullName evidence="1">Uncharacterized protein</fullName>
    </submittedName>
</protein>
<keyword evidence="2" id="KW-1185">Reference proteome</keyword>
<reference evidence="1 2" key="1">
    <citation type="submission" date="2018-07" db="EMBL/GenBank/DDBJ databases">
        <title>Uncovering a Universe of Circular DNA Viruses in Animal Metagenomes.</title>
        <authorList>
            <person name="Tisza M."/>
            <person name="Buck C."/>
            <person name="Pastrana D."/>
            <person name="Welch N."/>
            <person name="Peretti A."/>
        </authorList>
    </citation>
    <scope>NUCLEOTIDE SEQUENCE [LARGE SCALE GENOMIC DNA]</scope>
    <source>
        <strain evidence="1">Ctbg_1</strain>
    </source>
</reference>
<accession>A0A345MT37</accession>
<dbReference type="Proteomes" id="UP000257554">
    <property type="component" value="Segment"/>
</dbReference>
<organism evidence="1 2">
    <name type="scientific">crAssphage sp. isolate ctbg_1</name>
    <dbReference type="NCBI Taxonomy" id="2989854"/>
    <lineage>
        <taxon>Viruses</taxon>
        <taxon>Duplodnaviria</taxon>
        <taxon>Heunggongvirae</taxon>
        <taxon>Uroviricota</taxon>
        <taxon>Caudoviricetes</taxon>
        <taxon>Crassvirales</taxon>
        <taxon>Intestiviridae</taxon>
        <taxon>Crudevirinae</taxon>
        <taxon>Whopevirus</taxon>
        <taxon>Whopevirus animalis</taxon>
    </lineage>
</organism>
<evidence type="ECO:0000313" key="1">
    <source>
        <dbReference type="EMBL" id="AXH74537.1"/>
    </source>
</evidence>
<name>A0A345MT37_9CAUD</name>